<protein>
    <submittedName>
        <fullName evidence="2">Uncharacterized protein</fullName>
    </submittedName>
</protein>
<evidence type="ECO:0000313" key="2">
    <source>
        <dbReference type="EMBL" id="KAF7636783.1"/>
    </source>
</evidence>
<accession>A0A8S9ZUI4</accession>
<gene>
    <name evidence="2" type="ORF">Mgra_00003729</name>
</gene>
<evidence type="ECO:0000256" key="1">
    <source>
        <dbReference type="SAM" id="MobiDB-lite"/>
    </source>
</evidence>
<organism evidence="2 3">
    <name type="scientific">Meloidogyne graminicola</name>
    <dbReference type="NCBI Taxonomy" id="189291"/>
    <lineage>
        <taxon>Eukaryota</taxon>
        <taxon>Metazoa</taxon>
        <taxon>Ecdysozoa</taxon>
        <taxon>Nematoda</taxon>
        <taxon>Chromadorea</taxon>
        <taxon>Rhabditida</taxon>
        <taxon>Tylenchina</taxon>
        <taxon>Tylenchomorpha</taxon>
        <taxon>Tylenchoidea</taxon>
        <taxon>Meloidogynidae</taxon>
        <taxon>Meloidogyninae</taxon>
        <taxon>Meloidogyne</taxon>
    </lineage>
</organism>
<reference evidence="2" key="1">
    <citation type="journal article" date="2020" name="Ecol. Evol.">
        <title>Genome structure and content of the rice root-knot nematode (Meloidogyne graminicola).</title>
        <authorList>
            <person name="Phan N.T."/>
            <person name="Danchin E.G.J."/>
            <person name="Klopp C."/>
            <person name="Perfus-Barbeoch L."/>
            <person name="Kozlowski D.K."/>
            <person name="Koutsovoulos G.D."/>
            <person name="Lopez-Roques C."/>
            <person name="Bouchez O."/>
            <person name="Zahm M."/>
            <person name="Besnard G."/>
            <person name="Bellafiore S."/>
        </authorList>
    </citation>
    <scope>NUCLEOTIDE SEQUENCE</scope>
    <source>
        <strain evidence="2">VN-18</strain>
    </source>
</reference>
<keyword evidence="3" id="KW-1185">Reference proteome</keyword>
<dbReference type="EMBL" id="JABEBT010000026">
    <property type="protein sequence ID" value="KAF7636783.1"/>
    <property type="molecule type" value="Genomic_DNA"/>
</dbReference>
<feature type="region of interest" description="Disordered" evidence="1">
    <location>
        <begin position="176"/>
        <end position="217"/>
    </location>
</feature>
<sequence>MRMINSIDQKIIDRKEYISILNNICTKFNKDIQQMEQTALSTQEKYRRDNEELWKKTQTLKDTQLSLNLSTGQGSSQGYNLNQTQIASVGPSPRGQMAGEASQHKNKGMYKGVQPIVEYDFFGLNTSTGNECTMVNQSYPNCSSFEINFGEQIANEADLLCDQNYGFMGMNTSTGNESTMANQSYNSSFRPRENPQSGNLKSTPKSEGKKHYSFGHE</sequence>
<name>A0A8S9ZUI4_9BILA</name>
<evidence type="ECO:0000313" key="3">
    <source>
        <dbReference type="Proteomes" id="UP000605970"/>
    </source>
</evidence>
<dbReference type="AlphaFoldDB" id="A0A8S9ZUI4"/>
<proteinExistence type="predicted"/>
<feature type="compositionally biased region" description="Polar residues" evidence="1">
    <location>
        <begin position="176"/>
        <end position="203"/>
    </location>
</feature>
<comment type="caution">
    <text evidence="2">The sequence shown here is derived from an EMBL/GenBank/DDBJ whole genome shotgun (WGS) entry which is preliminary data.</text>
</comment>
<dbReference type="Proteomes" id="UP000605970">
    <property type="component" value="Unassembled WGS sequence"/>
</dbReference>
<feature type="compositionally biased region" description="Basic and acidic residues" evidence="1">
    <location>
        <begin position="204"/>
        <end position="217"/>
    </location>
</feature>